<dbReference type="NCBIfam" id="TIGR02451">
    <property type="entry name" value="anti_sig_ChrR"/>
    <property type="match status" value="1"/>
</dbReference>
<dbReference type="EMBL" id="CP021425">
    <property type="protein sequence ID" value="ARU55508.1"/>
    <property type="molecule type" value="Genomic_DNA"/>
</dbReference>
<dbReference type="RefSeq" id="WP_087460608.1">
    <property type="nucleotide sequence ID" value="NZ_CP021425.1"/>
</dbReference>
<feature type="domain" description="ChrR-like cupin" evidence="1">
    <location>
        <begin position="116"/>
        <end position="205"/>
    </location>
</feature>
<organism evidence="2 3">
    <name type="scientific">Oleiphilus messinensis</name>
    <dbReference type="NCBI Taxonomy" id="141451"/>
    <lineage>
        <taxon>Bacteria</taxon>
        <taxon>Pseudomonadati</taxon>
        <taxon>Pseudomonadota</taxon>
        <taxon>Gammaproteobacteria</taxon>
        <taxon>Oceanospirillales</taxon>
        <taxon>Oleiphilaceae</taxon>
        <taxon>Oleiphilus</taxon>
    </lineage>
</organism>
<evidence type="ECO:0000313" key="2">
    <source>
        <dbReference type="EMBL" id="ARU55508.1"/>
    </source>
</evidence>
<reference evidence="2 3" key="1">
    <citation type="submission" date="2017-05" db="EMBL/GenBank/DDBJ databases">
        <title>Genomic insights into alkan degradation activity of Oleiphilus messinensis.</title>
        <authorList>
            <person name="Kozyavkin S.A."/>
            <person name="Slesarev A.I."/>
            <person name="Golyshin P.N."/>
            <person name="Korzhenkov A."/>
            <person name="Golyshina O.N."/>
            <person name="Toshchakov S.V."/>
        </authorList>
    </citation>
    <scope>NUCLEOTIDE SEQUENCE [LARGE SCALE GENOMIC DNA]</scope>
    <source>
        <strain evidence="2 3">ME102</strain>
    </source>
</reference>
<keyword evidence="3" id="KW-1185">Reference proteome</keyword>
<evidence type="ECO:0000259" key="1">
    <source>
        <dbReference type="Pfam" id="PF12973"/>
    </source>
</evidence>
<dbReference type="Gene3D" id="1.10.10.1320">
    <property type="entry name" value="Anti-sigma factor, zinc-finger domain"/>
    <property type="match status" value="1"/>
</dbReference>
<evidence type="ECO:0000313" key="3">
    <source>
        <dbReference type="Proteomes" id="UP000196027"/>
    </source>
</evidence>
<dbReference type="Gene3D" id="2.60.120.10">
    <property type="entry name" value="Jelly Rolls"/>
    <property type="match status" value="1"/>
</dbReference>
<dbReference type="InterPro" id="IPR011051">
    <property type="entry name" value="RmlC_Cupin_sf"/>
</dbReference>
<dbReference type="Proteomes" id="UP000196027">
    <property type="component" value="Chromosome"/>
</dbReference>
<proteinExistence type="predicted"/>
<dbReference type="CDD" id="cd20301">
    <property type="entry name" value="cupin_ChrR"/>
    <property type="match status" value="1"/>
</dbReference>
<dbReference type="InterPro" id="IPR014710">
    <property type="entry name" value="RmlC-like_jellyroll"/>
</dbReference>
<dbReference type="InterPro" id="IPR012807">
    <property type="entry name" value="Anti-sigma_ChrR"/>
</dbReference>
<dbReference type="InterPro" id="IPR025979">
    <property type="entry name" value="ChrR-like_cupin_dom"/>
</dbReference>
<dbReference type="AlphaFoldDB" id="A0A1Y0I4U8"/>
<dbReference type="InterPro" id="IPR041916">
    <property type="entry name" value="Anti_sigma_zinc_sf"/>
</dbReference>
<accession>A0A1Y0I4U8</accession>
<sequence length="226" mass="25066">MVNHHPSDLLIMQFSAGQLPNALGIMVACHIENCTVCRQRGLHYESVGGELLESVTPEPVDSGVLNRLLSELDHPVAETAHSGAPAYLPTGANPQIPRPLQRFLTEVPAQDAQWYESLPWSGFSQSIQEYLLPISDSQYTAKLYKIAAGKELPEHTHRGNEYTLVMSGAFADKSGDYRAGDFVLADQDTIHQPKAHQNKDCICFAVMDAPLKFTGFWGRMLNPFMR</sequence>
<gene>
    <name evidence="2" type="ORF">OLMES_1431</name>
</gene>
<protein>
    <submittedName>
        <fullName evidence="2">Anti-sigma factor</fullName>
    </submittedName>
</protein>
<dbReference type="OrthoDB" id="2988517at2"/>
<dbReference type="Pfam" id="PF12973">
    <property type="entry name" value="Cupin_7"/>
    <property type="match status" value="1"/>
</dbReference>
<dbReference type="KEGG" id="ome:OLMES_1431"/>
<name>A0A1Y0I4U8_9GAMM</name>
<dbReference type="SUPFAM" id="SSF51182">
    <property type="entry name" value="RmlC-like cupins"/>
    <property type="match status" value="1"/>
</dbReference>